<sequence length="85" mass="9928">MIGYHIINHRSRKWWRCLFFHFMMGSALNTYIVAKESYPEAVRREWPNMQDFVQDLADGLIGDYAAGKDAPIFDTARPARVHTII</sequence>
<keyword evidence="2" id="KW-1185">Reference proteome</keyword>
<dbReference type="AlphaFoldDB" id="A0A9D4HXU6"/>
<reference evidence="1" key="1">
    <citation type="journal article" date="2019" name="bioRxiv">
        <title>The Genome of the Zebra Mussel, Dreissena polymorpha: A Resource for Invasive Species Research.</title>
        <authorList>
            <person name="McCartney M.A."/>
            <person name="Auch B."/>
            <person name="Kono T."/>
            <person name="Mallez S."/>
            <person name="Zhang Y."/>
            <person name="Obille A."/>
            <person name="Becker A."/>
            <person name="Abrahante J.E."/>
            <person name="Garbe J."/>
            <person name="Badalamenti J.P."/>
            <person name="Herman A."/>
            <person name="Mangelson H."/>
            <person name="Liachko I."/>
            <person name="Sullivan S."/>
            <person name="Sone E.D."/>
            <person name="Koren S."/>
            <person name="Silverstein K.A.T."/>
            <person name="Beckman K.B."/>
            <person name="Gohl D.M."/>
        </authorList>
    </citation>
    <scope>NUCLEOTIDE SEQUENCE</scope>
    <source>
        <strain evidence="1">Duluth1</strain>
        <tissue evidence="1">Whole animal</tissue>
    </source>
</reference>
<dbReference type="Proteomes" id="UP000828390">
    <property type="component" value="Unassembled WGS sequence"/>
</dbReference>
<comment type="caution">
    <text evidence="1">The sequence shown here is derived from an EMBL/GenBank/DDBJ whole genome shotgun (WGS) entry which is preliminary data.</text>
</comment>
<proteinExistence type="predicted"/>
<name>A0A9D4HXU6_DREPO</name>
<gene>
    <name evidence="1" type="ORF">DPMN_041396</name>
</gene>
<evidence type="ECO:0000313" key="2">
    <source>
        <dbReference type="Proteomes" id="UP000828390"/>
    </source>
</evidence>
<evidence type="ECO:0000313" key="1">
    <source>
        <dbReference type="EMBL" id="KAH3734936.1"/>
    </source>
</evidence>
<dbReference type="EMBL" id="JAIWYP010000011">
    <property type="protein sequence ID" value="KAH3734936.1"/>
    <property type="molecule type" value="Genomic_DNA"/>
</dbReference>
<accession>A0A9D4HXU6</accession>
<reference evidence="1" key="2">
    <citation type="submission" date="2020-11" db="EMBL/GenBank/DDBJ databases">
        <authorList>
            <person name="McCartney M.A."/>
            <person name="Auch B."/>
            <person name="Kono T."/>
            <person name="Mallez S."/>
            <person name="Becker A."/>
            <person name="Gohl D.M."/>
            <person name="Silverstein K.A.T."/>
            <person name="Koren S."/>
            <person name="Bechman K.B."/>
            <person name="Herman A."/>
            <person name="Abrahante J.E."/>
            <person name="Garbe J."/>
        </authorList>
    </citation>
    <scope>NUCLEOTIDE SEQUENCE</scope>
    <source>
        <strain evidence="1">Duluth1</strain>
        <tissue evidence="1">Whole animal</tissue>
    </source>
</reference>
<organism evidence="1 2">
    <name type="scientific">Dreissena polymorpha</name>
    <name type="common">Zebra mussel</name>
    <name type="synonym">Mytilus polymorpha</name>
    <dbReference type="NCBI Taxonomy" id="45954"/>
    <lineage>
        <taxon>Eukaryota</taxon>
        <taxon>Metazoa</taxon>
        <taxon>Spiralia</taxon>
        <taxon>Lophotrochozoa</taxon>
        <taxon>Mollusca</taxon>
        <taxon>Bivalvia</taxon>
        <taxon>Autobranchia</taxon>
        <taxon>Heteroconchia</taxon>
        <taxon>Euheterodonta</taxon>
        <taxon>Imparidentia</taxon>
        <taxon>Neoheterodontei</taxon>
        <taxon>Myida</taxon>
        <taxon>Dreissenoidea</taxon>
        <taxon>Dreissenidae</taxon>
        <taxon>Dreissena</taxon>
    </lineage>
</organism>
<protein>
    <submittedName>
        <fullName evidence="1">Uncharacterized protein</fullName>
    </submittedName>
</protein>